<dbReference type="RefSeq" id="WP_010260455.1">
    <property type="nucleotide sequence ID" value="NZ_CAEG01000005.1"/>
</dbReference>
<reference evidence="4 5" key="1">
    <citation type="submission" date="2016-10" db="EMBL/GenBank/DDBJ databases">
        <authorList>
            <person name="de Groot N.N."/>
        </authorList>
    </citation>
    <scope>NUCLEOTIDE SEQUENCE [LARGE SCALE GENOMIC DNA]</scope>
    <source>
        <strain evidence="4 5">DSM 25383</strain>
    </source>
</reference>
<dbReference type="AlphaFoldDB" id="A0A1H4D326"/>
<dbReference type="Proteomes" id="UP000183253">
    <property type="component" value="Unassembled WGS sequence"/>
</dbReference>
<keyword evidence="2" id="KW-1277">Toxin-antitoxin system</keyword>
<evidence type="ECO:0000313" key="4">
    <source>
        <dbReference type="EMBL" id="SEA67155.1"/>
    </source>
</evidence>
<dbReference type="InterPro" id="IPR035093">
    <property type="entry name" value="RelE/ParE_toxin_dom_sf"/>
</dbReference>
<accession>A0A1H4D326</accession>
<organism evidence="4 5">
    <name type="scientific">Alistipes timonensis JC136</name>
    <dbReference type="NCBI Taxonomy" id="1033731"/>
    <lineage>
        <taxon>Bacteria</taxon>
        <taxon>Pseudomonadati</taxon>
        <taxon>Bacteroidota</taxon>
        <taxon>Bacteroidia</taxon>
        <taxon>Bacteroidales</taxon>
        <taxon>Rikenellaceae</taxon>
        <taxon>Alistipes</taxon>
    </lineage>
</organism>
<proteinExistence type="inferred from homology"/>
<dbReference type="Gene3D" id="3.30.2310.20">
    <property type="entry name" value="RelE-like"/>
    <property type="match status" value="1"/>
</dbReference>
<dbReference type="PIRSF" id="PIRSF029218">
    <property type="entry name" value="ParE"/>
    <property type="match status" value="1"/>
</dbReference>
<sequence>MDEIRFTRKAVEDLSDIWNYTADMWSERQADTYYRLLIASCRKLAGNPVLFGREYKELGAGIYGFKVNKHIVFYRIVGDKGIEVVRILHERMDLSNRFAD</sequence>
<evidence type="ECO:0000256" key="2">
    <source>
        <dbReference type="ARBA" id="ARBA00022649"/>
    </source>
</evidence>
<protein>
    <recommendedName>
        <fullName evidence="3">Toxin</fullName>
    </recommendedName>
</protein>
<evidence type="ECO:0000256" key="1">
    <source>
        <dbReference type="ARBA" id="ARBA00006226"/>
    </source>
</evidence>
<dbReference type="InterPro" id="IPR007712">
    <property type="entry name" value="RelE/ParE_toxin"/>
</dbReference>
<dbReference type="PANTHER" id="PTHR33755:SF9">
    <property type="entry name" value="TOXIN PARE1"/>
    <property type="match status" value="1"/>
</dbReference>
<name>A0A1H4D326_9BACT</name>
<dbReference type="InterPro" id="IPR051803">
    <property type="entry name" value="TA_system_RelE-like_toxin"/>
</dbReference>
<evidence type="ECO:0000313" key="5">
    <source>
        <dbReference type="Proteomes" id="UP000183253"/>
    </source>
</evidence>
<dbReference type="EMBL" id="FNRI01000005">
    <property type="protein sequence ID" value="SEA67155.1"/>
    <property type="molecule type" value="Genomic_DNA"/>
</dbReference>
<comment type="similarity">
    <text evidence="1 3">Belongs to the RelE toxin family.</text>
</comment>
<dbReference type="SUPFAM" id="SSF143011">
    <property type="entry name" value="RelE-like"/>
    <property type="match status" value="1"/>
</dbReference>
<dbReference type="InterPro" id="IPR028344">
    <property type="entry name" value="ParE1/4"/>
</dbReference>
<dbReference type="OrthoDB" id="7173315at2"/>
<dbReference type="Pfam" id="PF05016">
    <property type="entry name" value="ParE_toxin"/>
    <property type="match status" value="1"/>
</dbReference>
<dbReference type="STRING" id="1033731.SAMN05444145_105130"/>
<gene>
    <name evidence="4" type="ORF">SAMN05444145_105130</name>
</gene>
<keyword evidence="5" id="KW-1185">Reference proteome</keyword>
<dbReference type="PANTHER" id="PTHR33755">
    <property type="entry name" value="TOXIN PARE1-RELATED"/>
    <property type="match status" value="1"/>
</dbReference>
<evidence type="ECO:0000256" key="3">
    <source>
        <dbReference type="PIRNR" id="PIRNR029218"/>
    </source>
</evidence>